<evidence type="ECO:0000313" key="5">
    <source>
        <dbReference type="Proteomes" id="UP000276055"/>
    </source>
</evidence>
<feature type="domain" description="N-acetyltransferase" evidence="3">
    <location>
        <begin position="1"/>
        <end position="152"/>
    </location>
</feature>
<dbReference type="GO" id="GO:0016747">
    <property type="term" value="F:acyltransferase activity, transferring groups other than amino-acyl groups"/>
    <property type="evidence" value="ECO:0007669"/>
    <property type="project" value="InterPro"/>
</dbReference>
<keyword evidence="2" id="KW-0012">Acyltransferase</keyword>
<dbReference type="PANTHER" id="PTHR43877:SF5">
    <property type="entry name" value="BLL8307 PROTEIN"/>
    <property type="match status" value="1"/>
</dbReference>
<dbReference type="EMBL" id="RBIR01000001">
    <property type="protein sequence ID" value="RKR30002.1"/>
    <property type="molecule type" value="Genomic_DNA"/>
</dbReference>
<gene>
    <name evidence="4" type="ORF">C8D78_0321</name>
</gene>
<dbReference type="Pfam" id="PF00583">
    <property type="entry name" value="Acetyltransf_1"/>
    <property type="match status" value="1"/>
</dbReference>
<dbReference type="CDD" id="cd04301">
    <property type="entry name" value="NAT_SF"/>
    <property type="match status" value="1"/>
</dbReference>
<dbReference type="InterPro" id="IPR016181">
    <property type="entry name" value="Acyl_CoA_acyltransferase"/>
</dbReference>
<name>A0A495FLZ1_9MICC</name>
<evidence type="ECO:0000256" key="1">
    <source>
        <dbReference type="ARBA" id="ARBA00022679"/>
    </source>
</evidence>
<protein>
    <submittedName>
        <fullName evidence="4">Putative acetyltransferase</fullName>
    </submittedName>
</protein>
<dbReference type="InterPro" id="IPR050832">
    <property type="entry name" value="Bact_Acetyltransf"/>
</dbReference>
<dbReference type="PROSITE" id="PS51186">
    <property type="entry name" value="GNAT"/>
    <property type="match status" value="1"/>
</dbReference>
<dbReference type="AlphaFoldDB" id="A0A495FLZ1"/>
<evidence type="ECO:0000313" key="4">
    <source>
        <dbReference type="EMBL" id="RKR30002.1"/>
    </source>
</evidence>
<dbReference type="SUPFAM" id="SSF55729">
    <property type="entry name" value="Acyl-CoA N-acyltransferases (Nat)"/>
    <property type="match status" value="1"/>
</dbReference>
<evidence type="ECO:0000256" key="2">
    <source>
        <dbReference type="ARBA" id="ARBA00023315"/>
    </source>
</evidence>
<sequence length="154" mass="16671">MLIDRDSPERADVQELLAGHLADMYATSPPESVHALDPAALAGPEISFWTARADSRLLGCAALKRLAPGDGEIKSMRTAEWARGWGVASALLRHLVAEARAGGYRRLYLETGSQEFFAPARRLYERHGFAACPPFAGYVPDPNSVFMTLGLDAG</sequence>
<keyword evidence="1 4" id="KW-0808">Transferase</keyword>
<accession>A0A495FLZ1</accession>
<reference evidence="4 5" key="1">
    <citation type="submission" date="2018-10" db="EMBL/GenBank/DDBJ databases">
        <title>Genomic Encyclopedia of Type Strains, Phase IV (KMG-IV): sequencing the most valuable type-strain genomes for metagenomic binning, comparative biology and taxonomic classification.</title>
        <authorList>
            <person name="Goeker M."/>
        </authorList>
    </citation>
    <scope>NUCLEOTIDE SEQUENCE [LARGE SCALE GENOMIC DNA]</scope>
    <source>
        <strain evidence="4 5">DSM 25586</strain>
    </source>
</reference>
<dbReference type="InterPro" id="IPR000182">
    <property type="entry name" value="GNAT_dom"/>
</dbReference>
<comment type="caution">
    <text evidence="4">The sequence shown here is derived from an EMBL/GenBank/DDBJ whole genome shotgun (WGS) entry which is preliminary data.</text>
</comment>
<dbReference type="Gene3D" id="3.40.630.30">
    <property type="match status" value="1"/>
</dbReference>
<evidence type="ECO:0000259" key="3">
    <source>
        <dbReference type="PROSITE" id="PS51186"/>
    </source>
</evidence>
<proteinExistence type="predicted"/>
<organism evidence="4 5">
    <name type="scientific">Arthrobacter oryzae</name>
    <dbReference type="NCBI Taxonomy" id="409290"/>
    <lineage>
        <taxon>Bacteria</taxon>
        <taxon>Bacillati</taxon>
        <taxon>Actinomycetota</taxon>
        <taxon>Actinomycetes</taxon>
        <taxon>Micrococcales</taxon>
        <taxon>Micrococcaceae</taxon>
        <taxon>Arthrobacter</taxon>
    </lineage>
</organism>
<dbReference type="PANTHER" id="PTHR43877">
    <property type="entry name" value="AMINOALKYLPHOSPHONATE N-ACETYLTRANSFERASE-RELATED-RELATED"/>
    <property type="match status" value="1"/>
</dbReference>
<dbReference type="Proteomes" id="UP000276055">
    <property type="component" value="Unassembled WGS sequence"/>
</dbReference>